<organism evidence="2 3">
    <name type="scientific">Tolypothrix tenuis PCC 7101</name>
    <dbReference type="NCBI Taxonomy" id="231146"/>
    <lineage>
        <taxon>Bacteria</taxon>
        <taxon>Bacillati</taxon>
        <taxon>Cyanobacteriota</taxon>
        <taxon>Cyanophyceae</taxon>
        <taxon>Nostocales</taxon>
        <taxon>Tolypothrichaceae</taxon>
        <taxon>Tolypothrix</taxon>
    </lineage>
</organism>
<evidence type="ECO:0000256" key="1">
    <source>
        <dbReference type="SAM" id="MobiDB-lite"/>
    </source>
</evidence>
<protein>
    <recommendedName>
        <fullName evidence="4">Isopropylmalate/homocitrate/citramalate synthase</fullName>
    </recommendedName>
</protein>
<accession>A0A1Z4N5P0</accession>
<dbReference type="Proteomes" id="UP000218785">
    <property type="component" value="Chromosome"/>
</dbReference>
<evidence type="ECO:0008006" key="4">
    <source>
        <dbReference type="Google" id="ProtNLM"/>
    </source>
</evidence>
<proteinExistence type="predicted"/>
<feature type="region of interest" description="Disordered" evidence="1">
    <location>
        <begin position="76"/>
        <end position="95"/>
    </location>
</feature>
<dbReference type="EMBL" id="AP018248">
    <property type="protein sequence ID" value="BAZ01053.1"/>
    <property type="molecule type" value="Genomic_DNA"/>
</dbReference>
<reference evidence="2 3" key="1">
    <citation type="submission" date="2017-06" db="EMBL/GenBank/DDBJ databases">
        <title>Genome sequencing of cyanobaciteial culture collection at National Institute for Environmental Studies (NIES).</title>
        <authorList>
            <person name="Hirose Y."/>
            <person name="Shimura Y."/>
            <person name="Fujisawa T."/>
            <person name="Nakamura Y."/>
            <person name="Kawachi M."/>
        </authorList>
    </citation>
    <scope>NUCLEOTIDE SEQUENCE [LARGE SCALE GENOMIC DNA]</scope>
    <source>
        <strain evidence="2 3">NIES-37</strain>
    </source>
</reference>
<dbReference type="Pfam" id="PF23856">
    <property type="entry name" value="DUF7219"/>
    <property type="match status" value="1"/>
</dbReference>
<dbReference type="AlphaFoldDB" id="A0A1Z4N5P0"/>
<keyword evidence="3" id="KW-1185">Reference proteome</keyword>
<evidence type="ECO:0000313" key="3">
    <source>
        <dbReference type="Proteomes" id="UP000218785"/>
    </source>
</evidence>
<gene>
    <name evidence="2" type="ORF">NIES37_50510</name>
</gene>
<dbReference type="KEGG" id="ttq:NIES37_50510"/>
<dbReference type="InterPro" id="IPR055643">
    <property type="entry name" value="DUF7219"/>
</dbReference>
<sequence>MEKNIVSKDDFLYPRGRYYGQVKPENLVFNSNLQEFAQRVSYICNLETGGKLPPEEAYEQIKDLWKQLKRTKKQLKIGENPFQDDQDNQDQPPES</sequence>
<evidence type="ECO:0000313" key="2">
    <source>
        <dbReference type="EMBL" id="BAZ01053.1"/>
    </source>
</evidence>
<name>A0A1Z4N5P0_9CYAN</name>